<protein>
    <submittedName>
        <fullName evidence="1">Uncharacterized protein</fullName>
    </submittedName>
</protein>
<evidence type="ECO:0000313" key="2">
    <source>
        <dbReference type="Proteomes" id="UP001249851"/>
    </source>
</evidence>
<keyword evidence="2" id="KW-1185">Reference proteome</keyword>
<dbReference type="PANTHER" id="PTHR23080">
    <property type="entry name" value="THAP DOMAIN PROTEIN"/>
    <property type="match status" value="1"/>
</dbReference>
<organism evidence="1 2">
    <name type="scientific">Acropora cervicornis</name>
    <name type="common">Staghorn coral</name>
    <dbReference type="NCBI Taxonomy" id="6130"/>
    <lineage>
        <taxon>Eukaryota</taxon>
        <taxon>Metazoa</taxon>
        <taxon>Cnidaria</taxon>
        <taxon>Anthozoa</taxon>
        <taxon>Hexacorallia</taxon>
        <taxon>Scleractinia</taxon>
        <taxon>Astrocoeniina</taxon>
        <taxon>Acroporidae</taxon>
        <taxon>Acropora</taxon>
    </lineage>
</organism>
<comment type="caution">
    <text evidence="1">The sequence shown here is derived from an EMBL/GenBank/DDBJ whole genome shotgun (WGS) entry which is preliminary data.</text>
</comment>
<dbReference type="AlphaFoldDB" id="A0AAD9QHH5"/>
<dbReference type="PANTHER" id="PTHR23080:SF143">
    <property type="entry name" value="SI:DKEY-56D12.4"/>
    <property type="match status" value="1"/>
</dbReference>
<dbReference type="Proteomes" id="UP001249851">
    <property type="component" value="Unassembled WGS sequence"/>
</dbReference>
<reference evidence="1" key="1">
    <citation type="journal article" date="2023" name="G3 (Bethesda)">
        <title>Whole genome assembly and annotation of the endangered Caribbean coral Acropora cervicornis.</title>
        <authorList>
            <person name="Selwyn J.D."/>
            <person name="Vollmer S.V."/>
        </authorList>
    </citation>
    <scope>NUCLEOTIDE SEQUENCE</scope>
    <source>
        <strain evidence="1">K2</strain>
    </source>
</reference>
<gene>
    <name evidence="1" type="ORF">P5673_015941</name>
</gene>
<reference evidence="1" key="2">
    <citation type="journal article" date="2023" name="Science">
        <title>Genomic signatures of disease resistance in endangered staghorn corals.</title>
        <authorList>
            <person name="Vollmer S.V."/>
            <person name="Selwyn J.D."/>
            <person name="Despard B.A."/>
            <person name="Roesel C.L."/>
        </authorList>
    </citation>
    <scope>NUCLEOTIDE SEQUENCE</scope>
    <source>
        <strain evidence="1">K2</strain>
    </source>
</reference>
<evidence type="ECO:0000313" key="1">
    <source>
        <dbReference type="EMBL" id="KAK2561419.1"/>
    </source>
</evidence>
<name>A0AAD9QHH5_ACRCE</name>
<dbReference type="EMBL" id="JARQWQ010000033">
    <property type="protein sequence ID" value="KAK2561419.1"/>
    <property type="molecule type" value="Genomic_DNA"/>
</dbReference>
<accession>A0AAD9QHH5</accession>
<sequence length="73" mass="8388">MLRLSLNSQFLGHLFGVSSSLVTELKPLICWPTREQVQNYYPDCFKKYKNVIAIIDCTEVPIHPCLDADDLVF</sequence>
<proteinExistence type="predicted"/>